<evidence type="ECO:0000313" key="2">
    <source>
        <dbReference type="Proteomes" id="UP001564408"/>
    </source>
</evidence>
<dbReference type="PANTHER" id="PTHR34849">
    <property type="entry name" value="SSL5025 PROTEIN"/>
    <property type="match status" value="1"/>
</dbReference>
<sequence length="87" mass="9724">MNAVLDHDASLEYLDGRITVHPDICNGHPTIRGMRITAETVLGFLSAGESRDEILRQYPSLEPADIDACLRFAAHLMARRYTLRDVA</sequence>
<dbReference type="PANTHER" id="PTHR34849:SF3">
    <property type="entry name" value="SSR2962 PROTEIN"/>
    <property type="match status" value="1"/>
</dbReference>
<dbReference type="Gene3D" id="1.10.10.10">
    <property type="entry name" value="Winged helix-like DNA-binding domain superfamily/Winged helix DNA-binding domain"/>
    <property type="match status" value="1"/>
</dbReference>
<keyword evidence="2" id="KW-1185">Reference proteome</keyword>
<dbReference type="RefSeq" id="WP_369668071.1">
    <property type="nucleotide sequence ID" value="NZ_JBDKXB010000026.1"/>
</dbReference>
<dbReference type="InterPro" id="IPR007367">
    <property type="entry name" value="DUF433"/>
</dbReference>
<comment type="caution">
    <text evidence="1">The sequence shown here is derived from an EMBL/GenBank/DDBJ whole genome shotgun (WGS) entry which is preliminary data.</text>
</comment>
<dbReference type="Pfam" id="PF04255">
    <property type="entry name" value="DUF433"/>
    <property type="match status" value="1"/>
</dbReference>
<gene>
    <name evidence="1" type="ORF">ABC977_14865</name>
</gene>
<accession>A0ABV4BI76</accession>
<name>A0ABV4BI76_9GAMM</name>
<dbReference type="SUPFAM" id="SSF46689">
    <property type="entry name" value="Homeodomain-like"/>
    <property type="match status" value="1"/>
</dbReference>
<protein>
    <submittedName>
        <fullName evidence="1">DUF433 domain-containing protein</fullName>
    </submittedName>
</protein>
<dbReference type="InterPro" id="IPR036388">
    <property type="entry name" value="WH-like_DNA-bd_sf"/>
</dbReference>
<dbReference type="Proteomes" id="UP001564408">
    <property type="component" value="Unassembled WGS sequence"/>
</dbReference>
<proteinExistence type="predicted"/>
<organism evidence="1 2">
    <name type="scientific">Thioalkalicoccus limnaeus</name>
    <dbReference type="NCBI Taxonomy" id="120681"/>
    <lineage>
        <taxon>Bacteria</taxon>
        <taxon>Pseudomonadati</taxon>
        <taxon>Pseudomonadota</taxon>
        <taxon>Gammaproteobacteria</taxon>
        <taxon>Chromatiales</taxon>
        <taxon>Chromatiaceae</taxon>
        <taxon>Thioalkalicoccus</taxon>
    </lineage>
</organism>
<reference evidence="1 2" key="1">
    <citation type="submission" date="2024-05" db="EMBL/GenBank/DDBJ databases">
        <title>Genome Sequence and Characterization of the New Strain Purple Sulfur Bacterium of Genus Thioalkalicoccus.</title>
        <authorList>
            <person name="Bryantseva I.A."/>
            <person name="Kyndt J.A."/>
            <person name="Imhoff J.F."/>
        </authorList>
    </citation>
    <scope>NUCLEOTIDE SEQUENCE [LARGE SCALE GENOMIC DNA]</scope>
    <source>
        <strain evidence="1 2">Um2</strain>
    </source>
</reference>
<dbReference type="InterPro" id="IPR009057">
    <property type="entry name" value="Homeodomain-like_sf"/>
</dbReference>
<dbReference type="EMBL" id="JBDKXB010000026">
    <property type="protein sequence ID" value="MEY6433684.1"/>
    <property type="molecule type" value="Genomic_DNA"/>
</dbReference>
<evidence type="ECO:0000313" key="1">
    <source>
        <dbReference type="EMBL" id="MEY6433684.1"/>
    </source>
</evidence>